<feature type="transmembrane region" description="Helical" evidence="1">
    <location>
        <begin position="190"/>
        <end position="216"/>
    </location>
</feature>
<accession>A0A0V1IIG1</accession>
<reference evidence="2 3" key="1">
    <citation type="submission" date="2015-01" db="EMBL/GenBank/DDBJ databases">
        <title>Evolution of Trichinella species and genotypes.</title>
        <authorList>
            <person name="Korhonen P.K."/>
            <person name="Edoardo P."/>
            <person name="Giuseppe L.R."/>
            <person name="Gasser R.B."/>
        </authorList>
    </citation>
    <scope>NUCLEOTIDE SEQUENCE [LARGE SCALE GENOMIC DNA]</scope>
    <source>
        <strain evidence="2">ISS588</strain>
    </source>
</reference>
<keyword evidence="1" id="KW-1133">Transmembrane helix</keyword>
<dbReference type="Proteomes" id="UP000054805">
    <property type="component" value="Unassembled WGS sequence"/>
</dbReference>
<comment type="caution">
    <text evidence="2">The sequence shown here is derived from an EMBL/GenBank/DDBJ whole genome shotgun (WGS) entry which is preliminary data.</text>
</comment>
<evidence type="ECO:0000313" key="2">
    <source>
        <dbReference type="EMBL" id="KRZ22524.1"/>
    </source>
</evidence>
<evidence type="ECO:0000313" key="3">
    <source>
        <dbReference type="Proteomes" id="UP000054805"/>
    </source>
</evidence>
<evidence type="ECO:0008006" key="4">
    <source>
        <dbReference type="Google" id="ProtNLM"/>
    </source>
</evidence>
<dbReference type="EMBL" id="JYDS01000171">
    <property type="protein sequence ID" value="KRZ22524.1"/>
    <property type="molecule type" value="Genomic_DNA"/>
</dbReference>
<name>A0A0V1IIG1_TRIPS</name>
<sequence length="252" mass="28837">MVSCYQIYFSWNTGWMVVLESLSMYGLIFCSKLVHKVCVRFASKPIIKQLKNQKKKKETEMKQFDPTSSKWQVCCCHVTSAAYTIALVELLVAAVISTVLIPMSVNEITFHSTRILYAIAAGVALIWSFGQLVLIYDIRRRHLDRLSLYVFVQGIVFILMLFLIISIFLARQLRHKSNSDEEDIYSESMFSIVMAFFFAAGAMGITIYSIYVLLLLKRYMTAEKKHSEVMMQIQDIVHQQSLPEVNATDGPS</sequence>
<proteinExistence type="predicted"/>
<feature type="transmembrane region" description="Helical" evidence="1">
    <location>
        <begin position="80"/>
        <end position="103"/>
    </location>
</feature>
<keyword evidence="3" id="KW-1185">Reference proteome</keyword>
<gene>
    <name evidence="2" type="ORF">T4B_9648</name>
</gene>
<feature type="transmembrane region" description="Helical" evidence="1">
    <location>
        <begin position="148"/>
        <end position="170"/>
    </location>
</feature>
<keyword evidence="1" id="KW-0472">Membrane</keyword>
<dbReference type="AlphaFoldDB" id="A0A0V1IIG1"/>
<keyword evidence="1" id="KW-0812">Transmembrane</keyword>
<protein>
    <recommendedName>
        <fullName evidence="4">MARVEL domain-containing protein</fullName>
    </recommendedName>
</protein>
<feature type="transmembrane region" description="Helical" evidence="1">
    <location>
        <begin position="115"/>
        <end position="136"/>
    </location>
</feature>
<organism evidence="2 3">
    <name type="scientific">Trichinella pseudospiralis</name>
    <name type="common">Parasitic roundworm</name>
    <dbReference type="NCBI Taxonomy" id="6337"/>
    <lineage>
        <taxon>Eukaryota</taxon>
        <taxon>Metazoa</taxon>
        <taxon>Ecdysozoa</taxon>
        <taxon>Nematoda</taxon>
        <taxon>Enoplea</taxon>
        <taxon>Dorylaimia</taxon>
        <taxon>Trichinellida</taxon>
        <taxon>Trichinellidae</taxon>
        <taxon>Trichinella</taxon>
    </lineage>
</organism>
<evidence type="ECO:0000256" key="1">
    <source>
        <dbReference type="SAM" id="Phobius"/>
    </source>
</evidence>
<feature type="transmembrane region" description="Helical" evidence="1">
    <location>
        <begin position="15"/>
        <end position="34"/>
    </location>
</feature>